<evidence type="ECO:0000313" key="2">
    <source>
        <dbReference type="EMBL" id="PTQ50330.1"/>
    </source>
</evidence>
<dbReference type="EMBL" id="KZ772673">
    <property type="protein sequence ID" value="PTQ50330.1"/>
    <property type="molecule type" value="Genomic_DNA"/>
</dbReference>
<accession>A0A2R6XW54</accession>
<evidence type="ECO:0000313" key="3">
    <source>
        <dbReference type="Proteomes" id="UP000244005"/>
    </source>
</evidence>
<feature type="region of interest" description="Disordered" evidence="1">
    <location>
        <begin position="1"/>
        <end position="21"/>
    </location>
</feature>
<feature type="region of interest" description="Disordered" evidence="1">
    <location>
        <begin position="41"/>
        <end position="80"/>
    </location>
</feature>
<dbReference type="AlphaFoldDB" id="A0A2R6XW54"/>
<reference evidence="3" key="1">
    <citation type="journal article" date="2017" name="Cell">
        <title>Insights into land plant evolution garnered from the Marchantia polymorpha genome.</title>
        <authorList>
            <person name="Bowman J.L."/>
            <person name="Kohchi T."/>
            <person name="Yamato K.T."/>
            <person name="Jenkins J."/>
            <person name="Shu S."/>
            <person name="Ishizaki K."/>
            <person name="Yamaoka S."/>
            <person name="Nishihama R."/>
            <person name="Nakamura Y."/>
            <person name="Berger F."/>
            <person name="Adam C."/>
            <person name="Aki S.S."/>
            <person name="Althoff F."/>
            <person name="Araki T."/>
            <person name="Arteaga-Vazquez M.A."/>
            <person name="Balasubrmanian S."/>
            <person name="Barry K."/>
            <person name="Bauer D."/>
            <person name="Boehm C.R."/>
            <person name="Briginshaw L."/>
            <person name="Caballero-Perez J."/>
            <person name="Catarino B."/>
            <person name="Chen F."/>
            <person name="Chiyoda S."/>
            <person name="Chovatia M."/>
            <person name="Davies K.M."/>
            <person name="Delmans M."/>
            <person name="Demura T."/>
            <person name="Dierschke T."/>
            <person name="Dolan L."/>
            <person name="Dorantes-Acosta A.E."/>
            <person name="Eklund D.M."/>
            <person name="Florent S.N."/>
            <person name="Flores-Sandoval E."/>
            <person name="Fujiyama A."/>
            <person name="Fukuzawa H."/>
            <person name="Galik B."/>
            <person name="Grimanelli D."/>
            <person name="Grimwood J."/>
            <person name="Grossniklaus U."/>
            <person name="Hamada T."/>
            <person name="Haseloff J."/>
            <person name="Hetherington A.J."/>
            <person name="Higo A."/>
            <person name="Hirakawa Y."/>
            <person name="Hundley H.N."/>
            <person name="Ikeda Y."/>
            <person name="Inoue K."/>
            <person name="Inoue S.I."/>
            <person name="Ishida S."/>
            <person name="Jia Q."/>
            <person name="Kakita M."/>
            <person name="Kanazawa T."/>
            <person name="Kawai Y."/>
            <person name="Kawashima T."/>
            <person name="Kennedy M."/>
            <person name="Kinose K."/>
            <person name="Kinoshita T."/>
            <person name="Kohara Y."/>
            <person name="Koide E."/>
            <person name="Komatsu K."/>
            <person name="Kopischke S."/>
            <person name="Kubo M."/>
            <person name="Kyozuka J."/>
            <person name="Lagercrantz U."/>
            <person name="Lin S.S."/>
            <person name="Lindquist E."/>
            <person name="Lipzen A.M."/>
            <person name="Lu C.W."/>
            <person name="De Luna E."/>
            <person name="Martienssen R.A."/>
            <person name="Minamino N."/>
            <person name="Mizutani M."/>
            <person name="Mizutani M."/>
            <person name="Mochizuki N."/>
            <person name="Monte I."/>
            <person name="Mosher R."/>
            <person name="Nagasaki H."/>
            <person name="Nakagami H."/>
            <person name="Naramoto S."/>
            <person name="Nishitani K."/>
            <person name="Ohtani M."/>
            <person name="Okamoto T."/>
            <person name="Okumura M."/>
            <person name="Phillips J."/>
            <person name="Pollak B."/>
            <person name="Reinders A."/>
            <person name="Rovekamp M."/>
            <person name="Sano R."/>
            <person name="Sawa S."/>
            <person name="Schmid M.W."/>
            <person name="Shirakawa M."/>
            <person name="Solano R."/>
            <person name="Spunde A."/>
            <person name="Suetsugu N."/>
            <person name="Sugano S."/>
            <person name="Sugiyama A."/>
            <person name="Sun R."/>
            <person name="Suzuki Y."/>
            <person name="Takenaka M."/>
            <person name="Takezawa D."/>
            <person name="Tomogane H."/>
            <person name="Tsuzuki M."/>
            <person name="Ueda T."/>
            <person name="Umeda M."/>
            <person name="Ward J.M."/>
            <person name="Watanabe Y."/>
            <person name="Yazaki K."/>
            <person name="Yokoyama R."/>
            <person name="Yoshitake Y."/>
            <person name="Yotsui I."/>
            <person name="Zachgo S."/>
            <person name="Schmutz J."/>
        </authorList>
    </citation>
    <scope>NUCLEOTIDE SEQUENCE [LARGE SCALE GENOMIC DNA]</scope>
    <source>
        <strain evidence="3">Tak-1</strain>
    </source>
</reference>
<sequence length="80" mass="9084">MRARRGHSIEGGARGRRSGGKEALRCVWARTLFLGTLVVRPRASGRERRERRRWCQLPTGSKRTSKRASGRGEARRGEKP</sequence>
<keyword evidence="3" id="KW-1185">Reference proteome</keyword>
<name>A0A2R6XW54_MARPO</name>
<protein>
    <submittedName>
        <fullName evidence="2">Uncharacterized protein</fullName>
    </submittedName>
</protein>
<gene>
    <name evidence="2" type="ORF">MARPO_0001s0326</name>
</gene>
<dbReference type="Proteomes" id="UP000244005">
    <property type="component" value="Unassembled WGS sequence"/>
</dbReference>
<evidence type="ECO:0000256" key="1">
    <source>
        <dbReference type="SAM" id="MobiDB-lite"/>
    </source>
</evidence>
<feature type="compositionally biased region" description="Basic and acidic residues" evidence="1">
    <location>
        <begin position="70"/>
        <end position="80"/>
    </location>
</feature>
<proteinExistence type="predicted"/>
<organism evidence="2 3">
    <name type="scientific">Marchantia polymorpha</name>
    <name type="common">Common liverwort</name>
    <name type="synonym">Marchantia aquatica</name>
    <dbReference type="NCBI Taxonomy" id="3197"/>
    <lineage>
        <taxon>Eukaryota</taxon>
        <taxon>Viridiplantae</taxon>
        <taxon>Streptophyta</taxon>
        <taxon>Embryophyta</taxon>
        <taxon>Marchantiophyta</taxon>
        <taxon>Marchantiopsida</taxon>
        <taxon>Marchantiidae</taxon>
        <taxon>Marchantiales</taxon>
        <taxon>Marchantiaceae</taxon>
        <taxon>Marchantia</taxon>
    </lineage>
</organism>